<gene>
    <name evidence="2" type="primary">actP_1</name>
    <name evidence="2" type="ORF">GAK33_00055</name>
</gene>
<feature type="transmembrane region" description="Helical" evidence="1">
    <location>
        <begin position="15"/>
        <end position="32"/>
    </location>
</feature>
<dbReference type="EMBL" id="WNDV01000001">
    <property type="protein sequence ID" value="KAF1040438.1"/>
    <property type="molecule type" value="Genomic_DNA"/>
</dbReference>
<keyword evidence="1" id="KW-1133">Transmembrane helix</keyword>
<sequence>MIGHPVVVFPYDHPSLFTMPLAFLASYVMSTLDRGSKADTERRAFDAQFVRAQTGLGAERVVEH</sequence>
<name>A0A833Q166_BURL3</name>
<dbReference type="AlphaFoldDB" id="A0A833Q166"/>
<keyword evidence="1" id="KW-0812">Transmembrane</keyword>
<organism evidence="2 3">
    <name type="scientific">Burkholderia lata (strain ATCC 17760 / DSM 23089 / LMG 22485 / NCIMB 9086 / R18194 / 383)</name>
    <dbReference type="NCBI Taxonomy" id="482957"/>
    <lineage>
        <taxon>Bacteria</taxon>
        <taxon>Pseudomonadati</taxon>
        <taxon>Pseudomonadota</taxon>
        <taxon>Betaproteobacteria</taxon>
        <taxon>Burkholderiales</taxon>
        <taxon>Burkholderiaceae</taxon>
        <taxon>Burkholderia</taxon>
        <taxon>Burkholderia cepacia complex</taxon>
    </lineage>
</organism>
<protein>
    <submittedName>
        <fullName evidence="2">Cation/acetate symporter ActP</fullName>
    </submittedName>
</protein>
<dbReference type="Proteomes" id="UP000467522">
    <property type="component" value="Unassembled WGS sequence"/>
</dbReference>
<accession>A0A833Q166</accession>
<dbReference type="RefSeq" id="WP_278642400.1">
    <property type="nucleotide sequence ID" value="NZ_WNDV01000001.1"/>
</dbReference>
<evidence type="ECO:0000256" key="1">
    <source>
        <dbReference type="SAM" id="Phobius"/>
    </source>
</evidence>
<keyword evidence="1" id="KW-0472">Membrane</keyword>
<evidence type="ECO:0000313" key="2">
    <source>
        <dbReference type="EMBL" id="KAF1040438.1"/>
    </source>
</evidence>
<reference evidence="3" key="1">
    <citation type="journal article" date="2020" name="MBio">
        <title>Horizontal gene transfer to a defensive symbiont with a reduced genome amongst a multipartite beetle microbiome.</title>
        <authorList>
            <person name="Waterworth S.C."/>
            <person name="Florez L.V."/>
            <person name="Rees E.R."/>
            <person name="Hertweck C."/>
            <person name="Kaltenpoth M."/>
            <person name="Kwan J.C."/>
        </authorList>
    </citation>
    <scope>NUCLEOTIDE SEQUENCE [LARGE SCALE GENOMIC DNA]</scope>
</reference>
<proteinExistence type="predicted"/>
<comment type="caution">
    <text evidence="2">The sequence shown here is derived from an EMBL/GenBank/DDBJ whole genome shotgun (WGS) entry which is preliminary data.</text>
</comment>
<evidence type="ECO:0000313" key="3">
    <source>
        <dbReference type="Proteomes" id="UP000467522"/>
    </source>
</evidence>